<dbReference type="RefSeq" id="WP_071832988.1">
    <property type="nucleotide sequence ID" value="NZ_LSRP01000082.1"/>
</dbReference>
<proteinExistence type="predicted"/>
<evidence type="ECO:0000313" key="2">
    <source>
        <dbReference type="Proteomes" id="UP000182661"/>
    </source>
</evidence>
<sequence>MNRLMLIAIQSWKAWRATRRLARALPAVAERKQKIATLRSRHRSTKTVIAEQREDIHAALGLQRTRHD</sequence>
<dbReference type="Proteomes" id="UP000182661">
    <property type="component" value="Unassembled WGS sequence"/>
</dbReference>
<protein>
    <submittedName>
        <fullName evidence="1">Uncharacterized protein</fullName>
    </submittedName>
</protein>
<keyword evidence="2" id="KW-1185">Reference proteome</keyword>
<evidence type="ECO:0000313" key="1">
    <source>
        <dbReference type="EMBL" id="OJF97615.1"/>
    </source>
</evidence>
<reference evidence="1 2" key="1">
    <citation type="submission" date="2016-02" db="EMBL/GenBank/DDBJ databases">
        <title>Genome sequencing of a beta-galactosidase producing bacteria Rhizobium sp. 59.</title>
        <authorList>
            <person name="Wang D."/>
            <person name="Kot W."/>
            <person name="Qin Y."/>
            <person name="Hansen L."/>
            <person name="Naqvi K."/>
            <person name="Rensing C."/>
        </authorList>
    </citation>
    <scope>NUCLEOTIDE SEQUENCE [LARGE SCALE GENOMIC DNA]</scope>
    <source>
        <strain evidence="1 2">59</strain>
    </source>
</reference>
<gene>
    <name evidence="1" type="ORF">AX760_16780</name>
</gene>
<accession>A0A657LUL2</accession>
<dbReference type="EMBL" id="LSRP01000082">
    <property type="protein sequence ID" value="OJF97615.1"/>
    <property type="molecule type" value="Genomic_DNA"/>
</dbReference>
<organism evidence="1 2">
    <name type="scientific">Pararhizobium antarcticum</name>
    <dbReference type="NCBI Taxonomy" id="1798805"/>
    <lineage>
        <taxon>Bacteria</taxon>
        <taxon>Pseudomonadati</taxon>
        <taxon>Pseudomonadota</taxon>
        <taxon>Alphaproteobacteria</taxon>
        <taxon>Hyphomicrobiales</taxon>
        <taxon>Rhizobiaceae</taxon>
        <taxon>Rhizobium/Agrobacterium group</taxon>
        <taxon>Pararhizobium</taxon>
    </lineage>
</organism>
<name>A0A657LUL2_9HYPH</name>
<dbReference type="OrthoDB" id="8451589at2"/>
<dbReference type="AlphaFoldDB" id="A0A657LUL2"/>
<comment type="caution">
    <text evidence="1">The sequence shown here is derived from an EMBL/GenBank/DDBJ whole genome shotgun (WGS) entry which is preliminary data.</text>
</comment>